<reference evidence="1" key="2">
    <citation type="submission" date="2021-03" db="UniProtKB">
        <authorList>
            <consortium name="EnsemblPlants"/>
        </authorList>
    </citation>
    <scope>IDENTIFICATION</scope>
</reference>
<dbReference type="EMBL" id="UZAU01000438">
    <property type="status" value="NOT_ANNOTATED_CDS"/>
    <property type="molecule type" value="Genomic_DNA"/>
</dbReference>
<proteinExistence type="predicted"/>
<dbReference type="Pfam" id="PF14223">
    <property type="entry name" value="Retrotran_gag_2"/>
    <property type="match status" value="1"/>
</dbReference>
<evidence type="ECO:0000313" key="1">
    <source>
        <dbReference type="EnsemblPlants" id="cds.evm.model.05.663"/>
    </source>
</evidence>
<dbReference type="PANTHER" id="PTHR35317">
    <property type="entry name" value="OS04G0629600 PROTEIN"/>
    <property type="match status" value="1"/>
</dbReference>
<evidence type="ECO:0000313" key="2">
    <source>
        <dbReference type="Proteomes" id="UP000596661"/>
    </source>
</evidence>
<protein>
    <submittedName>
        <fullName evidence="1">Uncharacterized protein</fullName>
    </submittedName>
</protein>
<keyword evidence="2" id="KW-1185">Reference proteome</keyword>
<dbReference type="PANTHER" id="PTHR35317:SF35">
    <property type="entry name" value="DUF4219 DOMAIN-CONTAINING PROTEIN"/>
    <property type="match status" value="1"/>
</dbReference>
<sequence length="236" mass="26880">MAIAKGWSPPTVSDDEGVKAKRTNEWMPEEMERANFNSNALHALFNAVSTNQLKVISNWEIAKEAWKKLKIKNEGIIEAVKKARLRALAKAFENLFMKEDESVAEFHAKLCDISNESYALGKVYSNKKLVRKVLGQLHKKFMSKVASIEEIQDIEALDLDELISSLQNYEMTLQRWSKGKKHKDLGKDKNENRVAFVHKEEVSKDSSLSEYFADGNFALLAKNYACLCQCLGEWVC</sequence>
<dbReference type="Gramene" id="evm.model.05.663">
    <property type="protein sequence ID" value="cds.evm.model.05.663"/>
    <property type="gene ID" value="evm.TU.05.663"/>
</dbReference>
<dbReference type="Proteomes" id="UP000596661">
    <property type="component" value="Chromosome 5"/>
</dbReference>
<organism evidence="1 2">
    <name type="scientific">Cannabis sativa</name>
    <name type="common">Hemp</name>
    <name type="synonym">Marijuana</name>
    <dbReference type="NCBI Taxonomy" id="3483"/>
    <lineage>
        <taxon>Eukaryota</taxon>
        <taxon>Viridiplantae</taxon>
        <taxon>Streptophyta</taxon>
        <taxon>Embryophyta</taxon>
        <taxon>Tracheophyta</taxon>
        <taxon>Spermatophyta</taxon>
        <taxon>Magnoliopsida</taxon>
        <taxon>eudicotyledons</taxon>
        <taxon>Gunneridae</taxon>
        <taxon>Pentapetalae</taxon>
        <taxon>rosids</taxon>
        <taxon>fabids</taxon>
        <taxon>Rosales</taxon>
        <taxon>Cannabaceae</taxon>
        <taxon>Cannabis</taxon>
    </lineage>
</organism>
<dbReference type="OMA" id="CTINKSA"/>
<reference evidence="1" key="1">
    <citation type="submission" date="2018-11" db="EMBL/GenBank/DDBJ databases">
        <authorList>
            <person name="Grassa J C."/>
        </authorList>
    </citation>
    <scope>NUCLEOTIDE SEQUENCE [LARGE SCALE GENOMIC DNA]</scope>
</reference>
<dbReference type="AlphaFoldDB" id="A0A803PRC0"/>
<accession>A0A803PRC0</accession>
<name>A0A803PRC0_CANSA</name>
<dbReference type="EnsemblPlants" id="evm.model.05.663">
    <property type="protein sequence ID" value="cds.evm.model.05.663"/>
    <property type="gene ID" value="evm.TU.05.663"/>
</dbReference>